<keyword evidence="1" id="KW-0285">Flavoprotein</keyword>
<dbReference type="Proteomes" id="UP000199675">
    <property type="component" value="Unassembled WGS sequence"/>
</dbReference>
<dbReference type="NCBIfam" id="TIGR01679">
    <property type="entry name" value="bact_FAD_ox"/>
    <property type="match status" value="1"/>
</dbReference>
<dbReference type="InterPro" id="IPR007173">
    <property type="entry name" value="ALO_C"/>
</dbReference>
<dbReference type="PANTHER" id="PTHR43762">
    <property type="entry name" value="L-GULONOLACTONE OXIDASE"/>
    <property type="match status" value="1"/>
</dbReference>
<evidence type="ECO:0000256" key="2">
    <source>
        <dbReference type="ARBA" id="ARBA00023002"/>
    </source>
</evidence>
<dbReference type="AlphaFoldDB" id="A0A1H3CEJ8"/>
<dbReference type="Gene3D" id="3.30.465.10">
    <property type="match status" value="1"/>
</dbReference>
<protein>
    <submittedName>
        <fullName evidence="5">FAD-linked oxidoreductase</fullName>
    </submittedName>
</protein>
<dbReference type="PANTHER" id="PTHR43762:SF1">
    <property type="entry name" value="D-ARABINONO-1,4-LACTONE OXIDASE"/>
    <property type="match status" value="1"/>
</dbReference>
<dbReference type="STRING" id="488533.SAMN04487960_10447"/>
<dbReference type="GO" id="GO:0016020">
    <property type="term" value="C:membrane"/>
    <property type="evidence" value="ECO:0007669"/>
    <property type="project" value="InterPro"/>
</dbReference>
<evidence type="ECO:0000313" key="4">
    <source>
        <dbReference type="EMBL" id="SDW75353.1"/>
    </source>
</evidence>
<dbReference type="InterPro" id="IPR016171">
    <property type="entry name" value="Vanillyl_alc_oxidase_C-sub2"/>
</dbReference>
<accession>A0A1H3CEJ8</accession>
<evidence type="ECO:0000313" key="6">
    <source>
        <dbReference type="Proteomes" id="UP000199675"/>
    </source>
</evidence>
<organism evidence="5 6">
    <name type="scientific">Marinobacter mobilis</name>
    <dbReference type="NCBI Taxonomy" id="488533"/>
    <lineage>
        <taxon>Bacteria</taxon>
        <taxon>Pseudomonadati</taxon>
        <taxon>Pseudomonadota</taxon>
        <taxon>Gammaproteobacteria</taxon>
        <taxon>Pseudomonadales</taxon>
        <taxon>Marinobacteraceae</taxon>
        <taxon>Marinobacter</taxon>
    </lineage>
</organism>
<dbReference type="GO" id="GO:0071949">
    <property type="term" value="F:FAD binding"/>
    <property type="evidence" value="ECO:0007669"/>
    <property type="project" value="InterPro"/>
</dbReference>
<dbReference type="InterPro" id="IPR006311">
    <property type="entry name" value="TAT_signal"/>
</dbReference>
<dbReference type="InterPro" id="IPR006094">
    <property type="entry name" value="Oxid_FAD_bind_N"/>
</dbReference>
<dbReference type="Pfam" id="PF04030">
    <property type="entry name" value="ALO"/>
    <property type="match status" value="1"/>
</dbReference>
<dbReference type="InterPro" id="IPR016169">
    <property type="entry name" value="FAD-bd_PCMH_sub2"/>
</dbReference>
<dbReference type="InterPro" id="IPR016166">
    <property type="entry name" value="FAD-bd_PCMH"/>
</dbReference>
<keyword evidence="2" id="KW-0560">Oxidoreductase</keyword>
<dbReference type="GO" id="GO:0003885">
    <property type="term" value="F:D-arabinono-1,4-lactone oxidase activity"/>
    <property type="evidence" value="ECO:0007669"/>
    <property type="project" value="InterPro"/>
</dbReference>
<name>A0A1H3CEJ8_9GAMM</name>
<evidence type="ECO:0000259" key="3">
    <source>
        <dbReference type="PROSITE" id="PS51387"/>
    </source>
</evidence>
<keyword evidence="6" id="KW-1185">Reference proteome</keyword>
<sequence length="459" mass="51795">MPNRREFLKRLVAVAAATSLPLESLLATTREAGASRRLPWKNWSGSQTCHPLNRLAPASVAELQEQVRNASGVIRAVGSGHSFSPLVPTDDTLIALHRLSGVLSHDDDRVQATIAAGTRLGQLGQPLEALNQALINMPDIDQQTLAGSLATATHGTGAGLTCLSANIEALSLVTASGELMHCSRDHNRDLFQAARVGLGSLGIVTDVTLQNTRPYRLKRVSEWLPIEDILANAQENADRYRNFEFFYIPFSGMGLCDTHELTDEPLSSTDTFDQNDGARDLQTIRDLLDWSPSLRRMVLKGILNSIDREVKVASSWQNYTSDRNVRFNEMEYHLPREEGLKALAEIRDLIEHRFPEVFFPLEVRFVRGDDIWLSPFYKRDTLSIAVHRFFEEDYQPLFQAIEPVFRRYGGRPHWGKLNTCTATDFADLYPRWEEFRALRQQMDPQGRFLNVYLQGLFNG</sequence>
<dbReference type="InterPro" id="IPR036318">
    <property type="entry name" value="FAD-bd_PCMH-like_sf"/>
</dbReference>
<reference evidence="5 6" key="1">
    <citation type="submission" date="2016-10" db="EMBL/GenBank/DDBJ databases">
        <authorList>
            <person name="de Groot N.N."/>
        </authorList>
    </citation>
    <scope>NUCLEOTIDE SEQUENCE [LARGE SCALE GENOMIC DNA]</scope>
    <source>
        <strain evidence="5 6">CGMCC 1.7059</strain>
    </source>
</reference>
<dbReference type="OrthoDB" id="9800184at2"/>
<dbReference type="SUPFAM" id="SSF56176">
    <property type="entry name" value="FAD-binding/transporter-associated domain-like"/>
    <property type="match status" value="1"/>
</dbReference>
<dbReference type="Pfam" id="PF01565">
    <property type="entry name" value="FAD_binding_4"/>
    <property type="match status" value="1"/>
</dbReference>
<gene>
    <name evidence="4" type="ORF">SAMN04487960_10447</name>
    <name evidence="5" type="ORF">SAMN04487960_110146</name>
</gene>
<dbReference type="EMBL" id="FNNE01000010">
    <property type="protein sequence ID" value="SDX52553.1"/>
    <property type="molecule type" value="Genomic_DNA"/>
</dbReference>
<dbReference type="InterPro" id="IPR010031">
    <property type="entry name" value="FAD_lactone_oxidase-like"/>
</dbReference>
<dbReference type="PROSITE" id="PS51318">
    <property type="entry name" value="TAT"/>
    <property type="match status" value="1"/>
</dbReference>
<proteinExistence type="predicted"/>
<dbReference type="Gene3D" id="3.30.70.2520">
    <property type="match status" value="1"/>
</dbReference>
<dbReference type="RefSeq" id="WP_091812302.1">
    <property type="nucleotide sequence ID" value="NZ_FNNE01000004.1"/>
</dbReference>
<dbReference type="Gene3D" id="1.10.45.10">
    <property type="entry name" value="Vanillyl-alcohol Oxidase, Chain A, domain 4"/>
    <property type="match status" value="1"/>
</dbReference>
<dbReference type="PIRSF" id="PIRSF000136">
    <property type="entry name" value="LGO_GLO"/>
    <property type="match status" value="1"/>
</dbReference>
<evidence type="ECO:0000313" key="5">
    <source>
        <dbReference type="EMBL" id="SDX52553.1"/>
    </source>
</evidence>
<evidence type="ECO:0000256" key="1">
    <source>
        <dbReference type="ARBA" id="ARBA00022827"/>
    </source>
</evidence>
<dbReference type="Gene3D" id="3.30.43.10">
    <property type="entry name" value="Uridine Diphospho-n-acetylenolpyruvylglucosamine Reductase, domain 2"/>
    <property type="match status" value="1"/>
</dbReference>
<feature type="domain" description="FAD-binding PCMH-type" evidence="3">
    <location>
        <begin position="47"/>
        <end position="214"/>
    </location>
</feature>
<dbReference type="EMBL" id="FNNE01000004">
    <property type="protein sequence ID" value="SDW75353.1"/>
    <property type="molecule type" value="Genomic_DNA"/>
</dbReference>
<dbReference type="PROSITE" id="PS51387">
    <property type="entry name" value="FAD_PCMH"/>
    <property type="match status" value="1"/>
</dbReference>
<keyword evidence="1" id="KW-0274">FAD</keyword>
<dbReference type="InterPro" id="IPR016167">
    <property type="entry name" value="FAD-bd_PCMH_sub1"/>
</dbReference>